<gene>
    <name evidence="1" type="ORF">BLE401_07625</name>
</gene>
<name>A0A2N9YDQ4_9GAMM</name>
<reference evidence="2" key="1">
    <citation type="submission" date="2016-12" db="EMBL/GenBank/DDBJ databases">
        <title>Complete Genome Sequence of Beggiatoa leptomitiformis D-401.</title>
        <authorList>
            <person name="Fomenkov A."/>
            <person name="Vincze T."/>
            <person name="Grabovich M."/>
            <person name="Anton B.P."/>
            <person name="Dubinina G."/>
            <person name="Orlova M."/>
            <person name="Belousova E."/>
            <person name="Roberts R.J."/>
        </authorList>
    </citation>
    <scope>NUCLEOTIDE SEQUENCE [LARGE SCALE GENOMIC DNA]</scope>
    <source>
        <strain evidence="2">D-401</strain>
    </source>
</reference>
<evidence type="ECO:0000313" key="1">
    <source>
        <dbReference type="EMBL" id="AUI68586.1"/>
    </source>
</evidence>
<organism evidence="1 2">
    <name type="scientific">Beggiatoa leptomitoformis</name>
    <dbReference type="NCBI Taxonomy" id="288004"/>
    <lineage>
        <taxon>Bacteria</taxon>
        <taxon>Pseudomonadati</taxon>
        <taxon>Pseudomonadota</taxon>
        <taxon>Gammaproteobacteria</taxon>
        <taxon>Thiotrichales</taxon>
        <taxon>Thiotrichaceae</taxon>
        <taxon>Beggiatoa</taxon>
    </lineage>
</organism>
<keyword evidence="2" id="KW-1185">Reference proteome</keyword>
<dbReference type="EMBL" id="CP018889">
    <property type="protein sequence ID" value="AUI68586.1"/>
    <property type="molecule type" value="Genomic_DNA"/>
</dbReference>
<dbReference type="OrthoDB" id="9654734at2"/>
<accession>A0A2N9YDQ4</accession>
<dbReference type="AlphaFoldDB" id="A0A2N9YDQ4"/>
<evidence type="ECO:0000313" key="2">
    <source>
        <dbReference type="Proteomes" id="UP000234271"/>
    </source>
</evidence>
<dbReference type="RefSeq" id="WP_062154720.1">
    <property type="nucleotide sequence ID" value="NZ_CP012373.2"/>
</dbReference>
<protein>
    <submittedName>
        <fullName evidence="1">Uncharacterized protein</fullName>
    </submittedName>
</protein>
<dbReference type="KEGG" id="blep:AL038_16615"/>
<dbReference type="Proteomes" id="UP000234271">
    <property type="component" value="Chromosome"/>
</dbReference>
<sequence length="101" mass="11786">MNKIFQADFIWIPHSLGGYRGPPYEGMRTNIRWQKHIEDFLQCLRDVQWEEINFDPNILLGSATGKLINSVPAEWLKEGEYIEILNGYHVLAVGRITSRIR</sequence>
<proteinExistence type="predicted"/>